<name>A0A8X6IEN4_NEPPI</name>
<organism evidence="2 3">
    <name type="scientific">Nephila pilipes</name>
    <name type="common">Giant wood spider</name>
    <name type="synonym">Nephila maculata</name>
    <dbReference type="NCBI Taxonomy" id="299642"/>
    <lineage>
        <taxon>Eukaryota</taxon>
        <taxon>Metazoa</taxon>
        <taxon>Ecdysozoa</taxon>
        <taxon>Arthropoda</taxon>
        <taxon>Chelicerata</taxon>
        <taxon>Arachnida</taxon>
        <taxon>Araneae</taxon>
        <taxon>Araneomorphae</taxon>
        <taxon>Entelegynae</taxon>
        <taxon>Araneoidea</taxon>
        <taxon>Nephilidae</taxon>
        <taxon>Nephila</taxon>
    </lineage>
</organism>
<proteinExistence type="predicted"/>
<feature type="region of interest" description="Disordered" evidence="1">
    <location>
        <begin position="1"/>
        <end position="37"/>
    </location>
</feature>
<feature type="non-terminal residue" evidence="2">
    <location>
        <position position="1"/>
    </location>
</feature>
<evidence type="ECO:0000256" key="1">
    <source>
        <dbReference type="SAM" id="MobiDB-lite"/>
    </source>
</evidence>
<evidence type="ECO:0000313" key="2">
    <source>
        <dbReference type="EMBL" id="GFS42914.1"/>
    </source>
</evidence>
<evidence type="ECO:0000313" key="3">
    <source>
        <dbReference type="Proteomes" id="UP000887013"/>
    </source>
</evidence>
<gene>
    <name evidence="2" type="ORF">NPIL_271311</name>
</gene>
<dbReference type="Proteomes" id="UP000887013">
    <property type="component" value="Unassembled WGS sequence"/>
</dbReference>
<dbReference type="EMBL" id="BMAW01044116">
    <property type="protein sequence ID" value="GFS42914.1"/>
    <property type="molecule type" value="Genomic_DNA"/>
</dbReference>
<feature type="compositionally biased region" description="Basic and acidic residues" evidence="1">
    <location>
        <begin position="16"/>
        <end position="36"/>
    </location>
</feature>
<sequence>EVEGMSVVKTSLTSNDMEKAPKKEGAHDLRRPHDCSSEDPVPFWISTDALERMFTLDETMRRVMFRLRIAMTILKCH</sequence>
<keyword evidence="3" id="KW-1185">Reference proteome</keyword>
<accession>A0A8X6IEN4</accession>
<dbReference type="AlphaFoldDB" id="A0A8X6IEN4"/>
<comment type="caution">
    <text evidence="2">The sequence shown here is derived from an EMBL/GenBank/DDBJ whole genome shotgun (WGS) entry which is preliminary data.</text>
</comment>
<protein>
    <submittedName>
        <fullName evidence="2">Uncharacterized protein</fullName>
    </submittedName>
</protein>
<reference evidence="2" key="1">
    <citation type="submission" date="2020-08" db="EMBL/GenBank/DDBJ databases">
        <title>Multicomponent nature underlies the extraordinary mechanical properties of spider dragline silk.</title>
        <authorList>
            <person name="Kono N."/>
            <person name="Nakamura H."/>
            <person name="Mori M."/>
            <person name="Yoshida Y."/>
            <person name="Ohtoshi R."/>
            <person name="Malay A.D."/>
            <person name="Moran D.A.P."/>
            <person name="Tomita M."/>
            <person name="Numata K."/>
            <person name="Arakawa K."/>
        </authorList>
    </citation>
    <scope>NUCLEOTIDE SEQUENCE</scope>
</reference>